<protein>
    <submittedName>
        <fullName evidence="9">Biotin-requiring enzyme</fullName>
    </submittedName>
</protein>
<dbReference type="OrthoDB" id="5853561at2"/>
<dbReference type="GO" id="GO:0031405">
    <property type="term" value="F:lipoic acid binding"/>
    <property type="evidence" value="ECO:0007669"/>
    <property type="project" value="TreeGrafter"/>
</dbReference>
<evidence type="ECO:0000256" key="4">
    <source>
        <dbReference type="ARBA" id="ARBA00022679"/>
    </source>
</evidence>
<gene>
    <name evidence="9" type="ORF">B1R32_11723</name>
</gene>
<dbReference type="InterPro" id="IPR011053">
    <property type="entry name" value="Single_hybrid_motif"/>
</dbReference>
<dbReference type="Pfam" id="PF00364">
    <property type="entry name" value="Biotin_lipoyl"/>
    <property type="match status" value="1"/>
</dbReference>
<name>A0A2S8SQA2_9BACT</name>
<dbReference type="SUPFAM" id="SSF51230">
    <property type="entry name" value="Single hybrid motif"/>
    <property type="match status" value="1"/>
</dbReference>
<comment type="similarity">
    <text evidence="2">Belongs to the 2-oxoacid dehydrogenase family.</text>
</comment>
<evidence type="ECO:0000313" key="9">
    <source>
        <dbReference type="EMBL" id="PQV62981.1"/>
    </source>
</evidence>
<dbReference type="Proteomes" id="UP000237684">
    <property type="component" value="Unassembled WGS sequence"/>
</dbReference>
<comment type="cofactor">
    <cofactor evidence="1">
        <name>(R)-lipoate</name>
        <dbReference type="ChEBI" id="CHEBI:83088"/>
    </cofactor>
</comment>
<dbReference type="PROSITE" id="PS00189">
    <property type="entry name" value="LIPOYL"/>
    <property type="match status" value="1"/>
</dbReference>
<accession>A0A2S8SQA2</accession>
<evidence type="ECO:0000256" key="3">
    <source>
        <dbReference type="ARBA" id="ARBA00011484"/>
    </source>
</evidence>
<sequence>MFRVTLPQLFENMEEATIGSWLVSAGAAIEVGAPLCELITEKTTLELPAENSGTLRHIFAPAKSVVPAGFVLALIGDASEEVDFAAIEAANAALSTKNQATDGIETTGLNVPSMLAEKAAPSTESSRIRATPAARRAAKVAGVSLEEVAAKFPGKVIGEDDIKAFSS</sequence>
<keyword evidence="4" id="KW-0808">Transferase</keyword>
<keyword evidence="6" id="KW-0012">Acyltransferase</keyword>
<evidence type="ECO:0000256" key="2">
    <source>
        <dbReference type="ARBA" id="ARBA00007317"/>
    </source>
</evidence>
<dbReference type="GO" id="GO:0005737">
    <property type="term" value="C:cytoplasm"/>
    <property type="evidence" value="ECO:0007669"/>
    <property type="project" value="TreeGrafter"/>
</dbReference>
<evidence type="ECO:0000256" key="5">
    <source>
        <dbReference type="ARBA" id="ARBA00022823"/>
    </source>
</evidence>
<dbReference type="InterPro" id="IPR004167">
    <property type="entry name" value="PSBD"/>
</dbReference>
<feature type="domain" description="Lipoyl-binding" evidence="7">
    <location>
        <begin position="1"/>
        <end position="76"/>
    </location>
</feature>
<dbReference type="Gene3D" id="4.10.320.10">
    <property type="entry name" value="E3-binding domain"/>
    <property type="match status" value="1"/>
</dbReference>
<dbReference type="PANTHER" id="PTHR43178">
    <property type="entry name" value="DIHYDROLIPOAMIDE ACETYLTRANSFERASE COMPONENT OF PYRUVATE DEHYDROGENASE COMPLEX"/>
    <property type="match status" value="1"/>
</dbReference>
<dbReference type="InterPro" id="IPR000089">
    <property type="entry name" value="Biotin_lipoyl"/>
</dbReference>
<dbReference type="AlphaFoldDB" id="A0A2S8SQA2"/>
<dbReference type="CDD" id="cd06849">
    <property type="entry name" value="lipoyl_domain"/>
    <property type="match status" value="1"/>
</dbReference>
<evidence type="ECO:0000259" key="7">
    <source>
        <dbReference type="PROSITE" id="PS50968"/>
    </source>
</evidence>
<dbReference type="PANTHER" id="PTHR43178:SF5">
    <property type="entry name" value="LIPOAMIDE ACYLTRANSFERASE COMPONENT OF BRANCHED-CHAIN ALPHA-KETO ACID DEHYDROGENASE COMPLEX, MITOCHONDRIAL"/>
    <property type="match status" value="1"/>
</dbReference>
<proteinExistence type="inferred from homology"/>
<evidence type="ECO:0000256" key="6">
    <source>
        <dbReference type="ARBA" id="ARBA00023315"/>
    </source>
</evidence>
<comment type="caution">
    <text evidence="9">The sequence shown here is derived from an EMBL/GenBank/DDBJ whole genome shotgun (WGS) entry which is preliminary data.</text>
</comment>
<dbReference type="GO" id="GO:0016407">
    <property type="term" value="F:acetyltransferase activity"/>
    <property type="evidence" value="ECO:0007669"/>
    <property type="project" value="TreeGrafter"/>
</dbReference>
<dbReference type="EMBL" id="NIGF01000017">
    <property type="protein sequence ID" value="PQV62981.1"/>
    <property type="molecule type" value="Genomic_DNA"/>
</dbReference>
<evidence type="ECO:0000313" key="10">
    <source>
        <dbReference type="Proteomes" id="UP000237684"/>
    </source>
</evidence>
<evidence type="ECO:0000259" key="8">
    <source>
        <dbReference type="PROSITE" id="PS51826"/>
    </source>
</evidence>
<dbReference type="Gene3D" id="2.40.50.100">
    <property type="match status" value="1"/>
</dbReference>
<feature type="domain" description="Peripheral subunit-binding (PSBD)" evidence="8">
    <location>
        <begin position="129"/>
        <end position="166"/>
    </location>
</feature>
<evidence type="ECO:0000256" key="1">
    <source>
        <dbReference type="ARBA" id="ARBA00001938"/>
    </source>
</evidence>
<comment type="subunit">
    <text evidence="3">Forms a 24-polypeptide structural core with octahedral symmetry.</text>
</comment>
<organism evidence="9 10">
    <name type="scientific">Abditibacterium utsteinense</name>
    <dbReference type="NCBI Taxonomy" id="1960156"/>
    <lineage>
        <taxon>Bacteria</taxon>
        <taxon>Pseudomonadati</taxon>
        <taxon>Abditibacteriota</taxon>
        <taxon>Abditibacteriia</taxon>
        <taxon>Abditibacteriales</taxon>
        <taxon>Abditibacteriaceae</taxon>
        <taxon>Abditibacterium</taxon>
    </lineage>
</organism>
<dbReference type="InterPro" id="IPR050743">
    <property type="entry name" value="2-oxoacid_DH_E2_comp"/>
</dbReference>
<dbReference type="RefSeq" id="WP_106380858.1">
    <property type="nucleotide sequence ID" value="NZ_NIGF01000017.1"/>
</dbReference>
<dbReference type="PROSITE" id="PS50968">
    <property type="entry name" value="BIOTINYL_LIPOYL"/>
    <property type="match status" value="1"/>
</dbReference>
<keyword evidence="5" id="KW-0450">Lipoyl</keyword>
<dbReference type="PROSITE" id="PS51826">
    <property type="entry name" value="PSBD"/>
    <property type="match status" value="1"/>
</dbReference>
<reference evidence="9 10" key="1">
    <citation type="journal article" date="2018" name="Syst. Appl. Microbiol.">
        <title>Abditibacterium utsteinense sp. nov., the first cultivated member of candidate phylum FBP, isolated from ice-free Antarctic soil samples.</title>
        <authorList>
            <person name="Tahon G."/>
            <person name="Tytgat B."/>
            <person name="Lebbe L."/>
            <person name="Carlier A."/>
            <person name="Willems A."/>
        </authorList>
    </citation>
    <scope>NUCLEOTIDE SEQUENCE [LARGE SCALE GENOMIC DNA]</scope>
    <source>
        <strain evidence="9 10">LMG 29911</strain>
    </source>
</reference>
<dbReference type="InterPro" id="IPR003016">
    <property type="entry name" value="2-oxoA_DH_lipoyl-BS"/>
</dbReference>
<dbReference type="InterPro" id="IPR036625">
    <property type="entry name" value="E3-bd_dom_sf"/>
</dbReference>
<dbReference type="InParanoid" id="A0A2S8SQA2"/>
<keyword evidence="10" id="KW-1185">Reference proteome</keyword>